<comment type="caution">
    <text evidence="1">The sequence shown here is derived from an EMBL/GenBank/DDBJ whole genome shotgun (WGS) entry which is preliminary data.</text>
</comment>
<name>A0AAV8V594_9CUCU</name>
<sequence>MEDPMKQPMEMLSAMKASQEEMKANMATAIKNEAKYLGVWLDGSLCYRLHILEAGKKAEKITNALVKLMPNDDTPEHTLFRCPAWLGEKDRVEIRLRRVLHIDNIVEVMLEGEEKWNVIAEEQIMRKKEEEEWRR</sequence>
<evidence type="ECO:0000313" key="2">
    <source>
        <dbReference type="Proteomes" id="UP001159042"/>
    </source>
</evidence>
<reference evidence="1 2" key="1">
    <citation type="journal article" date="2023" name="Insect Mol. Biol.">
        <title>Genome sequencing provides insights into the evolution of gene families encoding plant cell wall-degrading enzymes in longhorned beetles.</title>
        <authorList>
            <person name="Shin N.R."/>
            <person name="Okamura Y."/>
            <person name="Kirsch R."/>
            <person name="Pauchet Y."/>
        </authorList>
    </citation>
    <scope>NUCLEOTIDE SEQUENCE [LARGE SCALE GENOMIC DNA]</scope>
    <source>
        <strain evidence="1">EAD_L_NR</strain>
    </source>
</reference>
<protein>
    <recommendedName>
        <fullName evidence="3">Tudor domain-containing protein</fullName>
    </recommendedName>
</protein>
<accession>A0AAV8V594</accession>
<evidence type="ECO:0000313" key="1">
    <source>
        <dbReference type="EMBL" id="KAJ8909354.1"/>
    </source>
</evidence>
<dbReference type="EMBL" id="JANEYG010000612">
    <property type="protein sequence ID" value="KAJ8909354.1"/>
    <property type="molecule type" value="Genomic_DNA"/>
</dbReference>
<proteinExistence type="predicted"/>
<dbReference type="Proteomes" id="UP001159042">
    <property type="component" value="Unassembled WGS sequence"/>
</dbReference>
<keyword evidence="2" id="KW-1185">Reference proteome</keyword>
<evidence type="ECO:0008006" key="3">
    <source>
        <dbReference type="Google" id="ProtNLM"/>
    </source>
</evidence>
<dbReference type="AlphaFoldDB" id="A0AAV8V594"/>
<organism evidence="1 2">
    <name type="scientific">Exocentrus adspersus</name>
    <dbReference type="NCBI Taxonomy" id="1586481"/>
    <lineage>
        <taxon>Eukaryota</taxon>
        <taxon>Metazoa</taxon>
        <taxon>Ecdysozoa</taxon>
        <taxon>Arthropoda</taxon>
        <taxon>Hexapoda</taxon>
        <taxon>Insecta</taxon>
        <taxon>Pterygota</taxon>
        <taxon>Neoptera</taxon>
        <taxon>Endopterygota</taxon>
        <taxon>Coleoptera</taxon>
        <taxon>Polyphaga</taxon>
        <taxon>Cucujiformia</taxon>
        <taxon>Chrysomeloidea</taxon>
        <taxon>Cerambycidae</taxon>
        <taxon>Lamiinae</taxon>
        <taxon>Acanthocinini</taxon>
        <taxon>Exocentrus</taxon>
    </lineage>
</organism>
<gene>
    <name evidence="1" type="ORF">NQ315_003777</name>
</gene>